<feature type="domain" description="Small zinc finger protein HVO-2753-like zinc-binding pocket" evidence="1">
    <location>
        <begin position="4"/>
        <end position="46"/>
    </location>
</feature>
<comment type="caution">
    <text evidence="2">The sequence shown here is derived from an EMBL/GenBank/DDBJ whole genome shotgun (WGS) entry which is preliminary data.</text>
</comment>
<gene>
    <name evidence="2" type="ORF">JW744_02370</name>
</gene>
<proteinExistence type="predicted"/>
<evidence type="ECO:0000313" key="2">
    <source>
        <dbReference type="EMBL" id="MBN2067287.1"/>
    </source>
</evidence>
<dbReference type="PANTHER" id="PTHR40733:SF1">
    <property type="entry name" value="SMALL ZINC FINGER PROTEIN HVO-2753-LIKE ZINC-BINDING POCKET DOMAIN-CONTAINING PROTEIN"/>
    <property type="match status" value="1"/>
</dbReference>
<dbReference type="PANTHER" id="PTHR40733">
    <property type="entry name" value="ZINC-RIBBON RNA-BINDING PROTEIN INVOLVED IN TRANSLATION-RELATED"/>
    <property type="match status" value="1"/>
</dbReference>
<dbReference type="Proteomes" id="UP000809243">
    <property type="component" value="Unassembled WGS sequence"/>
</dbReference>
<name>A0A938YSK0_9ARCH</name>
<dbReference type="NCBIfam" id="NF011481">
    <property type="entry name" value="PRK14890.1"/>
    <property type="match status" value="1"/>
</dbReference>
<dbReference type="Pfam" id="PF07754">
    <property type="entry name" value="HVO_2753_ZBP"/>
    <property type="match status" value="1"/>
</dbReference>
<reference evidence="2" key="1">
    <citation type="submission" date="2021-01" db="EMBL/GenBank/DDBJ databases">
        <title>Active Sulfur Cycling in an Early Earth Analoge.</title>
        <authorList>
            <person name="Hahn C.R."/>
            <person name="Youssef N.H."/>
            <person name="Elshahed M."/>
        </authorList>
    </citation>
    <scope>NUCLEOTIDE SEQUENCE</scope>
    <source>
        <strain evidence="2">Zod_Metabat.1151</strain>
    </source>
</reference>
<dbReference type="EMBL" id="JAFGDB010000039">
    <property type="protein sequence ID" value="MBN2067287.1"/>
    <property type="molecule type" value="Genomic_DNA"/>
</dbReference>
<protein>
    <submittedName>
        <fullName evidence="2">RNA-binding protein</fullName>
    </submittedName>
</protein>
<dbReference type="AlphaFoldDB" id="A0A938YSK0"/>
<dbReference type="InterPro" id="IPR044720">
    <property type="entry name" value="HVO_2753-like"/>
</dbReference>
<evidence type="ECO:0000313" key="3">
    <source>
        <dbReference type="Proteomes" id="UP000809243"/>
    </source>
</evidence>
<accession>A0A938YSK0</accession>
<organism evidence="2 3">
    <name type="scientific">Candidatus Iainarchaeum sp</name>
    <dbReference type="NCBI Taxonomy" id="3101447"/>
    <lineage>
        <taxon>Archaea</taxon>
        <taxon>Candidatus Iainarchaeota</taxon>
        <taxon>Candidatus Iainarchaeia</taxon>
        <taxon>Candidatus Iainarchaeales</taxon>
        <taxon>Candidatus Iainarchaeaceae</taxon>
        <taxon>Candidatus Iainarchaeum</taxon>
    </lineage>
</organism>
<dbReference type="InterPro" id="IPR011668">
    <property type="entry name" value="HVO_2753-like_ZBP"/>
</dbReference>
<evidence type="ECO:0000259" key="1">
    <source>
        <dbReference type="Pfam" id="PF07754"/>
    </source>
</evidence>
<sequence length="50" mass="5813">MKVCSTCNRESQDYVEFRCPKCGKTRIVRCENCRKTAKPYKCEECGFEGP</sequence>